<sequence length="421" mass="45921">MPNNKRNNNNGCICPHDGKHFATRAALLQHKRMVHQGVSETCPSTQPRRRNRRGPRNGGAITSDLAPSRVPTVQSSSLTTSGSDKVLVFTIKAQQSVIQSIPIHPGSIPRLSNLCKSFQRITWRSLVVYVSPQVSTTINGGYVAGIVTDPDDEHITSTDLSATAGSQTKKWYQDAIVRMPPKSDKLYTSAGEEPRFSSPGTFWICSEGTPSSDLTIVVTFKWKVHLEGSTLEDDTSSSFVLSGSLNSIGGKAIMGYKACGSTTVDEDVSKLIPASIKDVPGTHFFRVPTYTVEYSEGVGDTGTIQMHFVAYKTDTKNFHFSEDGSTINASVWQNTVDNQVLCSDGTYFKYTGQGNACKVASTAVLRSSPSPLKRHSRDKLQTLSRKLASLEASLKKFEMLSPRDSMTSSLELIPNQVSLEQ</sequence>
<keyword evidence="3" id="KW-0862">Zinc</keyword>
<dbReference type="InterPro" id="IPR013087">
    <property type="entry name" value="Znf_C2H2_type"/>
</dbReference>
<dbReference type="Pfam" id="PF11729">
    <property type="entry name" value="Capsid-VNN"/>
    <property type="match status" value="1"/>
</dbReference>
<feature type="domain" description="C2H2-type" evidence="6">
    <location>
        <begin position="12"/>
        <end position="40"/>
    </location>
</feature>
<dbReference type="GO" id="GO:0008270">
    <property type="term" value="F:zinc ion binding"/>
    <property type="evidence" value="ECO:0007669"/>
    <property type="project" value="UniProtKB-KW"/>
</dbReference>
<keyword evidence="2" id="KW-0946">Virion</keyword>
<proteinExistence type="predicted"/>
<dbReference type="InterPro" id="IPR024292">
    <property type="entry name" value="Nodavirus_capsid"/>
</dbReference>
<evidence type="ECO:0000256" key="5">
    <source>
        <dbReference type="SAM" id="MobiDB-lite"/>
    </source>
</evidence>
<protein>
    <recommendedName>
        <fullName evidence="6">C2H2-type domain-containing protein</fullName>
    </recommendedName>
</protein>
<comment type="subcellular location">
    <subcellularLocation>
        <location evidence="1">Virion</location>
    </subcellularLocation>
</comment>
<evidence type="ECO:0000313" key="8">
    <source>
        <dbReference type="EMBL" id="QIJ25874.1"/>
    </source>
</evidence>
<name>A0A6G7M5H3_9VIRU</name>
<dbReference type="EMBL" id="MN784080">
    <property type="protein sequence ID" value="QIJ25874.1"/>
    <property type="molecule type" value="Genomic_RNA"/>
</dbReference>
<dbReference type="PROSITE" id="PS50157">
    <property type="entry name" value="ZINC_FINGER_C2H2_2"/>
    <property type="match status" value="1"/>
</dbReference>
<dbReference type="SUPFAM" id="SSF88633">
    <property type="entry name" value="Positive stranded ssRNA viruses"/>
    <property type="match status" value="1"/>
</dbReference>
<feature type="region of interest" description="Disordered" evidence="5">
    <location>
        <begin position="36"/>
        <end position="79"/>
    </location>
</feature>
<evidence type="ECO:0000259" key="6">
    <source>
        <dbReference type="PROSITE" id="PS50157"/>
    </source>
</evidence>
<evidence type="ECO:0000256" key="1">
    <source>
        <dbReference type="ARBA" id="ARBA00004328"/>
    </source>
</evidence>
<accession>A0A6G7M5H3</accession>
<evidence type="ECO:0000256" key="4">
    <source>
        <dbReference type="SAM" id="Coils"/>
    </source>
</evidence>
<evidence type="ECO:0000313" key="7">
    <source>
        <dbReference type="EMBL" id="QIJ25872.1"/>
    </source>
</evidence>
<dbReference type="InterPro" id="IPR029053">
    <property type="entry name" value="Viral_coat"/>
</dbReference>
<evidence type="ECO:0000256" key="3">
    <source>
        <dbReference type="PROSITE-ProRule" id="PRU00042"/>
    </source>
</evidence>
<reference evidence="7" key="1">
    <citation type="submission" date="2019-12" db="EMBL/GenBank/DDBJ databases">
        <authorList>
            <person name="Ramirez A.L."/>
            <person name="Colmant A.M.G."/>
            <person name="Warrilow D."/>
            <person name="Huang B."/>
            <person name="Pyke A.T."/>
            <person name="McMahon J.L."/>
            <person name="Meyer D.B."/>
            <person name="Graham R.M.A."/>
            <person name="Jennison A.V."/>
            <person name="Ritchie S.A."/>
            <person name="van den Hurk A.F."/>
        </authorList>
    </citation>
    <scope>NUCLEOTIDE SEQUENCE</scope>
    <source>
        <strain evidence="7">SmPLV 205535</strain>
        <strain evidence="8">SmPLV 205542</strain>
    </source>
</reference>
<dbReference type="Gene3D" id="2.60.120.20">
    <property type="match status" value="1"/>
</dbReference>
<keyword evidence="4" id="KW-0175">Coiled coil</keyword>
<evidence type="ECO:0000256" key="2">
    <source>
        <dbReference type="ARBA" id="ARBA00022844"/>
    </source>
</evidence>
<dbReference type="EMBL" id="MN784079">
    <property type="protein sequence ID" value="QIJ25872.1"/>
    <property type="molecule type" value="Genomic_RNA"/>
</dbReference>
<keyword evidence="3" id="KW-0863">Zinc-finger</keyword>
<organism evidence="7">
    <name type="scientific">Smithfield permutotetra-like virus</name>
    <dbReference type="NCBI Taxonomy" id="2714905"/>
    <lineage>
        <taxon>Viruses</taxon>
        <taxon>Riboviria</taxon>
    </lineage>
</organism>
<feature type="coiled-coil region" evidence="4">
    <location>
        <begin position="373"/>
        <end position="400"/>
    </location>
</feature>
<dbReference type="GO" id="GO:0044423">
    <property type="term" value="C:virion component"/>
    <property type="evidence" value="ECO:0007669"/>
    <property type="project" value="UniProtKB-KW"/>
</dbReference>
<keyword evidence="3" id="KW-0479">Metal-binding</keyword>